<gene>
    <name evidence="1" type="ORF">RUM44_013735</name>
</gene>
<name>A0ABR1BJ42_POLSC</name>
<dbReference type="Proteomes" id="UP001359485">
    <property type="component" value="Unassembled WGS sequence"/>
</dbReference>
<comment type="caution">
    <text evidence="1">The sequence shown here is derived from an EMBL/GenBank/DDBJ whole genome shotgun (WGS) entry which is preliminary data.</text>
</comment>
<evidence type="ECO:0000313" key="2">
    <source>
        <dbReference type="Proteomes" id="UP001359485"/>
    </source>
</evidence>
<protein>
    <submittedName>
        <fullName evidence="1">Uncharacterized protein</fullName>
    </submittedName>
</protein>
<dbReference type="EMBL" id="JAWJWF010000001">
    <property type="protein sequence ID" value="KAK6642012.1"/>
    <property type="molecule type" value="Genomic_DNA"/>
</dbReference>
<proteinExistence type="predicted"/>
<reference evidence="1 2" key="1">
    <citation type="submission" date="2023-09" db="EMBL/GenBank/DDBJ databases">
        <title>Genomes of two closely related lineages of the louse Polyplax serrata with different host specificities.</title>
        <authorList>
            <person name="Martinu J."/>
            <person name="Tarabai H."/>
            <person name="Stefka J."/>
            <person name="Hypsa V."/>
        </authorList>
    </citation>
    <scope>NUCLEOTIDE SEQUENCE [LARGE SCALE GENOMIC DNA]</scope>
    <source>
        <strain evidence="1">98ZLc_SE</strain>
    </source>
</reference>
<keyword evidence="2" id="KW-1185">Reference proteome</keyword>
<evidence type="ECO:0000313" key="1">
    <source>
        <dbReference type="EMBL" id="KAK6642012.1"/>
    </source>
</evidence>
<sequence>MIEKAPFVYVTTCVLLYERELSPIDEMIATDPKMKKDAEREALRAVIQQWNANRLDLFELSEPNEVSKVGYSSFWERVKSVVRDVASINAVSYFGYEVHSLGMVTVVATRAGRKSKRPTGILS</sequence>
<accession>A0ABR1BJ42</accession>
<organism evidence="1 2">
    <name type="scientific">Polyplax serrata</name>
    <name type="common">Common mouse louse</name>
    <dbReference type="NCBI Taxonomy" id="468196"/>
    <lineage>
        <taxon>Eukaryota</taxon>
        <taxon>Metazoa</taxon>
        <taxon>Ecdysozoa</taxon>
        <taxon>Arthropoda</taxon>
        <taxon>Hexapoda</taxon>
        <taxon>Insecta</taxon>
        <taxon>Pterygota</taxon>
        <taxon>Neoptera</taxon>
        <taxon>Paraneoptera</taxon>
        <taxon>Psocodea</taxon>
        <taxon>Troctomorpha</taxon>
        <taxon>Phthiraptera</taxon>
        <taxon>Anoplura</taxon>
        <taxon>Polyplacidae</taxon>
        <taxon>Polyplax</taxon>
    </lineage>
</organism>